<dbReference type="Gene3D" id="3.60.10.10">
    <property type="entry name" value="Endonuclease/exonuclease/phosphatase"/>
    <property type="match status" value="1"/>
</dbReference>
<proteinExistence type="predicted"/>
<dbReference type="STRING" id="104452.A0A0L7K5A0"/>
<dbReference type="InterPro" id="IPR036691">
    <property type="entry name" value="Endo/exonu/phosph_ase_sf"/>
</dbReference>
<dbReference type="GO" id="GO:0031012">
    <property type="term" value="C:extracellular matrix"/>
    <property type="evidence" value="ECO:0007669"/>
    <property type="project" value="TreeGrafter"/>
</dbReference>
<dbReference type="SUPFAM" id="SSF56219">
    <property type="entry name" value="DNase I-like"/>
    <property type="match status" value="1"/>
</dbReference>
<organism evidence="1 2">
    <name type="scientific">Operophtera brumata</name>
    <name type="common">Winter moth</name>
    <name type="synonym">Phalaena brumata</name>
    <dbReference type="NCBI Taxonomy" id="104452"/>
    <lineage>
        <taxon>Eukaryota</taxon>
        <taxon>Metazoa</taxon>
        <taxon>Ecdysozoa</taxon>
        <taxon>Arthropoda</taxon>
        <taxon>Hexapoda</taxon>
        <taxon>Insecta</taxon>
        <taxon>Pterygota</taxon>
        <taxon>Neoptera</taxon>
        <taxon>Endopterygota</taxon>
        <taxon>Lepidoptera</taxon>
        <taxon>Glossata</taxon>
        <taxon>Ditrysia</taxon>
        <taxon>Geometroidea</taxon>
        <taxon>Geometridae</taxon>
        <taxon>Larentiinae</taxon>
        <taxon>Operophtera</taxon>
    </lineage>
</organism>
<keyword evidence="2" id="KW-1185">Reference proteome</keyword>
<evidence type="ECO:0000313" key="2">
    <source>
        <dbReference type="Proteomes" id="UP000037510"/>
    </source>
</evidence>
<accession>A0A0L7K5A0</accession>
<dbReference type="PANTHER" id="PTHR33395:SF22">
    <property type="entry name" value="REVERSE TRANSCRIPTASE DOMAIN-CONTAINING PROTEIN"/>
    <property type="match status" value="1"/>
</dbReference>
<dbReference type="GO" id="GO:0007508">
    <property type="term" value="P:larval heart development"/>
    <property type="evidence" value="ECO:0007669"/>
    <property type="project" value="TreeGrafter"/>
</dbReference>
<dbReference type="Proteomes" id="UP000037510">
    <property type="component" value="Unassembled WGS sequence"/>
</dbReference>
<gene>
    <name evidence="1" type="ORF">OBRU01_21850</name>
</gene>
<protein>
    <submittedName>
        <fullName evidence="1">Putative tick transposon</fullName>
    </submittedName>
</protein>
<reference evidence="1 2" key="1">
    <citation type="journal article" date="2015" name="Genome Biol. Evol.">
        <title>The genome of winter moth (Operophtera brumata) provides a genomic perspective on sexual dimorphism and phenology.</title>
        <authorList>
            <person name="Derks M.F."/>
            <person name="Smit S."/>
            <person name="Salis L."/>
            <person name="Schijlen E."/>
            <person name="Bossers A."/>
            <person name="Mateman C."/>
            <person name="Pijl A.S."/>
            <person name="de Ridder D."/>
            <person name="Groenen M.A."/>
            <person name="Visser M.E."/>
            <person name="Megens H.J."/>
        </authorList>
    </citation>
    <scope>NUCLEOTIDE SEQUENCE [LARGE SCALE GENOMIC DNA]</scope>
    <source>
        <strain evidence="1">WM2013NL</strain>
        <tissue evidence="1">Head and thorax</tissue>
    </source>
</reference>
<evidence type="ECO:0000313" key="1">
    <source>
        <dbReference type="EMBL" id="KOB58000.1"/>
    </source>
</evidence>
<dbReference type="EMBL" id="JTDY01010801">
    <property type="protein sequence ID" value="KOB58000.1"/>
    <property type="molecule type" value="Genomic_DNA"/>
</dbReference>
<comment type="caution">
    <text evidence="1">The sequence shown here is derived from an EMBL/GenBank/DDBJ whole genome shotgun (WGS) entry which is preliminary data.</text>
</comment>
<name>A0A0L7K5A0_OPEBR</name>
<dbReference type="AlphaFoldDB" id="A0A0L7K5A0"/>
<dbReference type="PANTHER" id="PTHR33395">
    <property type="entry name" value="TRANSCRIPTASE, PUTATIVE-RELATED-RELATED"/>
    <property type="match status" value="1"/>
</dbReference>
<sequence>MDDLSFVFEISVSESLICSPENVYLRINNNSVGLKILHANIRSINCNFDHLTILLHRLNLSLDVIILSECWLSKSPFIPALPDFNVYESSHRNQNDGVVAYVKNGLNCDVEFPDFYDANCITLKFSNNLAIIALYRSPSHTNLTPFFQSLDTTLTTLKNLETVAIIGDININLLPNDKELSITDEYLNLVASHAMLPAHLHPTRKQNCLDHIILRTSNNASTFILDTPITDHLPLILCLSAKGKVDASKRVSQRNNIPAIISDLQSTDFSPILTSSDPDTVADALVNVISTIVKKHSCYVPIPSRKRIIKPWITPGLLKCIRQRDKLYRKFKKTPENEINKTIYLRYRKFCNGILKKVKREYQQVEIQKARKNPKATWNIIKQIANLHKKQNNSSNLLKLNDNPLTSINSVNTFFANVGKNLALKIESEAHANLGTHQDLVSDQPVSYTDLPLNSMVLFSVDNIEIENIILNLKDKCAVGKEPSPGKEKEEKRC</sequence>
<dbReference type="GO" id="GO:0061343">
    <property type="term" value="P:cell adhesion involved in heart morphogenesis"/>
    <property type="evidence" value="ECO:0007669"/>
    <property type="project" value="TreeGrafter"/>
</dbReference>